<dbReference type="InterPro" id="IPR014729">
    <property type="entry name" value="Rossmann-like_a/b/a_fold"/>
</dbReference>
<keyword evidence="6 9" id="KW-0658">Purine biosynthesis</keyword>
<feature type="domain" description="GMPS ATP-PPase" evidence="11">
    <location>
        <begin position="193"/>
        <end position="390"/>
    </location>
</feature>
<dbReference type="InterPro" id="IPR017926">
    <property type="entry name" value="GATASE"/>
</dbReference>
<feature type="active site" description="Nucleophile" evidence="9">
    <location>
        <position position="80"/>
    </location>
</feature>
<dbReference type="InterPro" id="IPR022310">
    <property type="entry name" value="NAD/GMP_synthase"/>
</dbReference>
<dbReference type="InterPro" id="IPR025777">
    <property type="entry name" value="GMPS_ATP_PPase_dom"/>
</dbReference>
<keyword evidence="3 9" id="KW-0436">Ligase</keyword>
<evidence type="ECO:0000256" key="1">
    <source>
        <dbReference type="ARBA" id="ARBA00002332"/>
    </source>
</evidence>
<dbReference type="Gene3D" id="3.40.50.880">
    <property type="match status" value="1"/>
</dbReference>
<dbReference type="InterPro" id="IPR029062">
    <property type="entry name" value="Class_I_gatase-like"/>
</dbReference>
<gene>
    <name evidence="9 12" type="primary">guaA</name>
    <name evidence="12" type="ORF">IAA48_03795</name>
</gene>
<dbReference type="SUPFAM" id="SSF52402">
    <property type="entry name" value="Adenine nucleotide alpha hydrolases-like"/>
    <property type="match status" value="1"/>
</dbReference>
<dbReference type="HAMAP" id="MF_00344">
    <property type="entry name" value="GMP_synthase"/>
    <property type="match status" value="1"/>
</dbReference>
<dbReference type="PANTHER" id="PTHR11922:SF2">
    <property type="entry name" value="GMP SYNTHASE [GLUTAMINE-HYDROLYZING]"/>
    <property type="match status" value="1"/>
</dbReference>
<comment type="subunit">
    <text evidence="9">Homodimer.</text>
</comment>
<dbReference type="InterPro" id="IPR004739">
    <property type="entry name" value="GMP_synth_GATase"/>
</dbReference>
<dbReference type="Pfam" id="PF00117">
    <property type="entry name" value="GATase"/>
    <property type="match status" value="1"/>
</dbReference>
<dbReference type="Proteomes" id="UP000824205">
    <property type="component" value="Unassembled WGS sequence"/>
</dbReference>
<keyword evidence="4 9" id="KW-0547">Nucleotide-binding</keyword>
<dbReference type="Pfam" id="PF00958">
    <property type="entry name" value="GMP_synt_C"/>
    <property type="match status" value="1"/>
</dbReference>
<keyword evidence="7 9" id="KW-0067">ATP-binding</keyword>
<comment type="pathway">
    <text evidence="2 9">Purine metabolism; GMP biosynthesis; GMP from XMP (L-Gln route): step 1/1.</text>
</comment>
<dbReference type="GO" id="GO:0005524">
    <property type="term" value="F:ATP binding"/>
    <property type="evidence" value="ECO:0007669"/>
    <property type="project" value="UniProtKB-UniRule"/>
</dbReference>
<evidence type="ECO:0000256" key="3">
    <source>
        <dbReference type="ARBA" id="ARBA00022598"/>
    </source>
</evidence>
<dbReference type="GO" id="GO:0003921">
    <property type="term" value="F:GMP synthase activity"/>
    <property type="evidence" value="ECO:0007669"/>
    <property type="project" value="InterPro"/>
</dbReference>
<dbReference type="PRINTS" id="PR00099">
    <property type="entry name" value="CPSGATASE"/>
</dbReference>
<dbReference type="AlphaFoldDB" id="A0A9D1REH0"/>
<evidence type="ECO:0000256" key="4">
    <source>
        <dbReference type="ARBA" id="ARBA00022741"/>
    </source>
</evidence>
<sequence>MEKILVLDFGGQYNQLIARRVRDNNVYAEILPYKTPLDEIKANGYKGIIFTGGPNSVYDMSSPHYTAEILELGIPVLGICYGCQLIAWMLGGKVETAPVSEYGKIELHAKNSPLFQGVSESSTVWMSHTDYISEPPKGFEVVGYTNDCPCAAMQNTQRKIYAVQFHPEVTHSEYGMQMLRNFLYDVCGCTGDWVMDNFIDTTVEALREQIGDKKVILGLSGGVDSSVAAGLLSRAVGKQLTCVFVDQGLMRKDEGDFVEKTFTTLFDMNFVRVNCADRFLGALRGVTDPEQKRKIIGAEFFNVFWDEIRKMADGNAFFAQGTIYPDRIESGDGASGEEANSAVIKTHHNRAKPPEDVDFLGIIEPLGDLFKDEVRKVGEKLGIPKELVWRQPFPGPGLGVRVIGELTADKIKVLQEADWVLRDEMAKNGYEKELAQFFCVLPNVKTVGVMGDHRTYDHLIAIRAVTTDDFMTADWAKIPYDILAKVSNRITNEVEHVNRVVYDITSKPPGTVEWE</sequence>
<evidence type="ECO:0000256" key="2">
    <source>
        <dbReference type="ARBA" id="ARBA00005153"/>
    </source>
</evidence>
<comment type="catalytic activity">
    <reaction evidence="9">
        <text>XMP + L-glutamine + ATP + H2O = GMP + L-glutamate + AMP + diphosphate + 2 H(+)</text>
        <dbReference type="Rhea" id="RHEA:11680"/>
        <dbReference type="ChEBI" id="CHEBI:15377"/>
        <dbReference type="ChEBI" id="CHEBI:15378"/>
        <dbReference type="ChEBI" id="CHEBI:29985"/>
        <dbReference type="ChEBI" id="CHEBI:30616"/>
        <dbReference type="ChEBI" id="CHEBI:33019"/>
        <dbReference type="ChEBI" id="CHEBI:57464"/>
        <dbReference type="ChEBI" id="CHEBI:58115"/>
        <dbReference type="ChEBI" id="CHEBI:58359"/>
        <dbReference type="ChEBI" id="CHEBI:456215"/>
        <dbReference type="EC" id="6.3.5.2"/>
    </reaction>
</comment>
<evidence type="ECO:0000313" key="13">
    <source>
        <dbReference type="Proteomes" id="UP000824205"/>
    </source>
</evidence>
<proteinExistence type="inferred from homology"/>
<comment type="caution">
    <text evidence="12">The sequence shown here is derived from an EMBL/GenBank/DDBJ whole genome shotgun (WGS) entry which is preliminary data.</text>
</comment>
<evidence type="ECO:0000256" key="5">
    <source>
        <dbReference type="ARBA" id="ARBA00022749"/>
    </source>
</evidence>
<dbReference type="SUPFAM" id="SSF54810">
    <property type="entry name" value="GMP synthetase C-terminal dimerisation domain"/>
    <property type="match status" value="1"/>
</dbReference>
<evidence type="ECO:0000256" key="9">
    <source>
        <dbReference type="HAMAP-Rule" id="MF_00344"/>
    </source>
</evidence>
<reference evidence="12" key="2">
    <citation type="submission" date="2021-04" db="EMBL/GenBank/DDBJ databases">
        <authorList>
            <person name="Gilroy R."/>
        </authorList>
    </citation>
    <scope>NUCLEOTIDE SEQUENCE</scope>
    <source>
        <strain evidence="12">421</strain>
    </source>
</reference>
<dbReference type="PANTHER" id="PTHR11922">
    <property type="entry name" value="GMP SYNTHASE-RELATED"/>
    <property type="match status" value="1"/>
</dbReference>
<dbReference type="GO" id="GO:0005829">
    <property type="term" value="C:cytosol"/>
    <property type="evidence" value="ECO:0007669"/>
    <property type="project" value="TreeGrafter"/>
</dbReference>
<dbReference type="PROSITE" id="PS51553">
    <property type="entry name" value="GMPS_ATP_PPASE"/>
    <property type="match status" value="1"/>
</dbReference>
<evidence type="ECO:0000313" key="12">
    <source>
        <dbReference type="EMBL" id="HIW85598.1"/>
    </source>
</evidence>
<dbReference type="EC" id="6.3.5.2" evidence="9"/>
<dbReference type="Pfam" id="PF02540">
    <property type="entry name" value="NAD_synthase"/>
    <property type="match status" value="1"/>
</dbReference>
<accession>A0A9D1REH0</accession>
<dbReference type="Gene3D" id="3.30.300.10">
    <property type="match status" value="1"/>
</dbReference>
<evidence type="ECO:0000259" key="11">
    <source>
        <dbReference type="PROSITE" id="PS51553"/>
    </source>
</evidence>
<evidence type="ECO:0000256" key="10">
    <source>
        <dbReference type="PROSITE-ProRule" id="PRU00886"/>
    </source>
</evidence>
<feature type="binding site" evidence="10">
    <location>
        <begin position="220"/>
        <end position="226"/>
    </location>
    <ligand>
        <name>ATP</name>
        <dbReference type="ChEBI" id="CHEBI:30616"/>
    </ligand>
</feature>
<dbReference type="Gene3D" id="3.40.50.620">
    <property type="entry name" value="HUPs"/>
    <property type="match status" value="1"/>
</dbReference>
<name>A0A9D1REH0_9FIRM</name>
<dbReference type="CDD" id="cd01742">
    <property type="entry name" value="GATase1_GMP_Synthase"/>
    <property type="match status" value="1"/>
</dbReference>
<dbReference type="FunFam" id="3.40.50.880:FF:000001">
    <property type="entry name" value="GMP synthase [glutamine-hydrolyzing]"/>
    <property type="match status" value="1"/>
</dbReference>
<evidence type="ECO:0000256" key="8">
    <source>
        <dbReference type="ARBA" id="ARBA00022962"/>
    </source>
</evidence>
<comment type="function">
    <text evidence="1 9">Catalyzes the synthesis of GMP from XMP.</text>
</comment>
<feature type="active site" evidence="9">
    <location>
        <position position="166"/>
    </location>
</feature>
<feature type="active site" evidence="9">
    <location>
        <position position="168"/>
    </location>
</feature>
<dbReference type="NCBIfam" id="NF000848">
    <property type="entry name" value="PRK00074.1"/>
    <property type="match status" value="1"/>
</dbReference>
<dbReference type="FunFam" id="3.30.300.10:FF:000002">
    <property type="entry name" value="GMP synthase [glutamine-hydrolyzing]"/>
    <property type="match status" value="1"/>
</dbReference>
<reference evidence="12" key="1">
    <citation type="journal article" date="2021" name="PeerJ">
        <title>Extensive microbial diversity within the chicken gut microbiome revealed by metagenomics and culture.</title>
        <authorList>
            <person name="Gilroy R."/>
            <person name="Ravi A."/>
            <person name="Getino M."/>
            <person name="Pursley I."/>
            <person name="Horton D.L."/>
            <person name="Alikhan N.F."/>
            <person name="Baker D."/>
            <person name="Gharbi K."/>
            <person name="Hall N."/>
            <person name="Watson M."/>
            <person name="Adriaenssens E.M."/>
            <person name="Foster-Nyarko E."/>
            <person name="Jarju S."/>
            <person name="Secka A."/>
            <person name="Antonio M."/>
            <person name="Oren A."/>
            <person name="Chaudhuri R.R."/>
            <person name="La Ragione R."/>
            <person name="Hildebrand F."/>
            <person name="Pallen M.J."/>
        </authorList>
    </citation>
    <scope>NUCLEOTIDE SEQUENCE</scope>
    <source>
        <strain evidence="12">421</strain>
    </source>
</reference>
<dbReference type="NCBIfam" id="TIGR00884">
    <property type="entry name" value="guaA_Cterm"/>
    <property type="match status" value="1"/>
</dbReference>
<protein>
    <recommendedName>
        <fullName evidence="9">GMP synthase [glutamine-hydrolyzing]</fullName>
        <ecNumber evidence="9">6.3.5.2</ecNumber>
    </recommendedName>
    <alternativeName>
        <fullName evidence="9">GMP synthetase</fullName>
    </alternativeName>
    <alternativeName>
        <fullName evidence="9">Glutamine amidotransferase</fullName>
    </alternativeName>
</protein>
<evidence type="ECO:0000256" key="7">
    <source>
        <dbReference type="ARBA" id="ARBA00022840"/>
    </source>
</evidence>
<dbReference type="PRINTS" id="PR00096">
    <property type="entry name" value="GATASE"/>
</dbReference>
<dbReference type="InterPro" id="IPR022955">
    <property type="entry name" value="GMP_synthase"/>
</dbReference>
<dbReference type="NCBIfam" id="TIGR00888">
    <property type="entry name" value="guaA_Nterm"/>
    <property type="match status" value="1"/>
</dbReference>
<dbReference type="InterPro" id="IPR001674">
    <property type="entry name" value="GMP_synth_C"/>
</dbReference>
<keyword evidence="5 9" id="KW-0332">GMP biosynthesis</keyword>
<organism evidence="12 13">
    <name type="scientific">Candidatus Eubacterium faecipullorum</name>
    <dbReference type="NCBI Taxonomy" id="2838571"/>
    <lineage>
        <taxon>Bacteria</taxon>
        <taxon>Bacillati</taxon>
        <taxon>Bacillota</taxon>
        <taxon>Clostridia</taxon>
        <taxon>Eubacteriales</taxon>
        <taxon>Eubacteriaceae</taxon>
        <taxon>Eubacterium</taxon>
    </lineage>
</organism>
<dbReference type="CDD" id="cd01997">
    <property type="entry name" value="GMP_synthase_C"/>
    <property type="match status" value="1"/>
</dbReference>
<evidence type="ECO:0000256" key="6">
    <source>
        <dbReference type="ARBA" id="ARBA00022755"/>
    </source>
</evidence>
<dbReference type="PROSITE" id="PS51273">
    <property type="entry name" value="GATASE_TYPE_1"/>
    <property type="match status" value="1"/>
</dbReference>
<dbReference type="EMBL" id="DXGE01000016">
    <property type="protein sequence ID" value="HIW85598.1"/>
    <property type="molecule type" value="Genomic_DNA"/>
</dbReference>
<keyword evidence="8 9" id="KW-0315">Glutamine amidotransferase</keyword>
<dbReference type="SUPFAM" id="SSF52317">
    <property type="entry name" value="Class I glutamine amidotransferase-like"/>
    <property type="match status" value="1"/>
</dbReference>